<comment type="similarity">
    <text evidence="2">Belongs to the bacterial histone-like protein family.</text>
</comment>
<dbReference type="EMBL" id="BK014700">
    <property type="protein sequence ID" value="DAD68340.1"/>
    <property type="molecule type" value="Genomic_DNA"/>
</dbReference>
<dbReference type="PANTHER" id="PTHR33175">
    <property type="entry name" value="DNA-BINDING PROTEIN HU"/>
    <property type="match status" value="1"/>
</dbReference>
<dbReference type="Gene3D" id="4.10.520.10">
    <property type="entry name" value="IHF-like DNA-binding proteins"/>
    <property type="match status" value="1"/>
</dbReference>
<evidence type="ECO:0000256" key="1">
    <source>
        <dbReference type="ARBA" id="ARBA00023125"/>
    </source>
</evidence>
<dbReference type="PANTHER" id="PTHR33175:SF3">
    <property type="entry name" value="DNA-BINDING PROTEIN HU-BETA"/>
    <property type="match status" value="1"/>
</dbReference>
<dbReference type="SUPFAM" id="SSF47729">
    <property type="entry name" value="IHF-like DNA-binding proteins"/>
    <property type="match status" value="1"/>
</dbReference>
<dbReference type="GO" id="GO:0030527">
    <property type="term" value="F:structural constituent of chromatin"/>
    <property type="evidence" value="ECO:0007669"/>
    <property type="project" value="InterPro"/>
</dbReference>
<proteinExistence type="inferred from homology"/>
<name>A0A8S5LE96_9CAUD</name>
<accession>A0A8S5LE96</accession>
<evidence type="ECO:0000313" key="3">
    <source>
        <dbReference type="EMBL" id="DAD68340.1"/>
    </source>
</evidence>
<dbReference type="GO" id="GO:0003677">
    <property type="term" value="F:DNA binding"/>
    <property type="evidence" value="ECO:0007669"/>
    <property type="project" value="UniProtKB-KW"/>
</dbReference>
<reference evidence="3" key="1">
    <citation type="journal article" date="2021" name="Proc. Natl. Acad. Sci. U.S.A.">
        <title>A Catalog of Tens of Thousands of Viruses from Human Metagenomes Reveals Hidden Associations with Chronic Diseases.</title>
        <authorList>
            <person name="Tisza M.J."/>
            <person name="Buck C.B."/>
        </authorList>
    </citation>
    <scope>NUCLEOTIDE SEQUENCE</scope>
    <source>
        <strain evidence="3">CtBDS4</strain>
    </source>
</reference>
<dbReference type="InterPro" id="IPR000119">
    <property type="entry name" value="Hist_DNA-bd"/>
</dbReference>
<protein>
    <submittedName>
        <fullName evidence="3">DNA binding protein</fullName>
    </submittedName>
</protein>
<dbReference type="Pfam" id="PF00216">
    <property type="entry name" value="Bac_DNA_binding"/>
    <property type="match status" value="1"/>
</dbReference>
<dbReference type="InterPro" id="IPR010992">
    <property type="entry name" value="IHF-like_DNA-bd_dom_sf"/>
</dbReference>
<sequence>MTKDEVISQVATETGFTKKDVASVIASFGNVLTKALTNKDKIALPELGTWSTKERSARKIKAPNDPTRIIDVPATTVVKYLPAKPIRDAVAGKK</sequence>
<organism evidence="3">
    <name type="scientific">Myoviridae sp. ctBDS4</name>
    <dbReference type="NCBI Taxonomy" id="2823537"/>
    <lineage>
        <taxon>Viruses</taxon>
        <taxon>Duplodnaviria</taxon>
        <taxon>Heunggongvirae</taxon>
        <taxon>Uroviricota</taxon>
        <taxon>Caudoviricetes</taxon>
    </lineage>
</organism>
<keyword evidence="1" id="KW-0238">DNA-binding</keyword>
<evidence type="ECO:0000256" key="2">
    <source>
        <dbReference type="RuleBase" id="RU003939"/>
    </source>
</evidence>
<dbReference type="SMART" id="SM00411">
    <property type="entry name" value="BHL"/>
    <property type="match status" value="1"/>
</dbReference>